<proteinExistence type="predicted"/>
<protein>
    <submittedName>
        <fullName evidence="1">Uncharacterized protein</fullName>
    </submittedName>
</protein>
<accession>A0A6C0IGJ8</accession>
<sequence>MSGNLVLDVLTENVKKLSNHTWNDDVLTEEDKAILEREANSDATYDKLQLRKKLNDEFINGEAVTIVKKTNNARIVILTKNREETYPWTLWGKIFEWFGQPTSSDVWQVYLYASGTKRILPNEGIPVGPEHLNGGYTYACKSDCIVIYRYEEATRVLIHELLHASCTDTHSNHVTLKESATEAWAELFLVALLSNGNKKKAYDLWTIQDHYIQDLNYTVKRFHNVNTYQDYGARYTTMRENVFEDLGIMLDKNYRPKRITISRFTSPELHI</sequence>
<evidence type="ECO:0000313" key="1">
    <source>
        <dbReference type="EMBL" id="QHT91586.1"/>
    </source>
</evidence>
<reference evidence="1" key="1">
    <citation type="journal article" date="2020" name="Nature">
        <title>Giant virus diversity and host interactions through global metagenomics.</title>
        <authorList>
            <person name="Schulz F."/>
            <person name="Roux S."/>
            <person name="Paez-Espino D."/>
            <person name="Jungbluth S."/>
            <person name="Walsh D.A."/>
            <person name="Denef V.J."/>
            <person name="McMahon K.D."/>
            <person name="Konstantinidis K.T."/>
            <person name="Eloe-Fadrosh E.A."/>
            <person name="Kyrpides N.C."/>
            <person name="Woyke T."/>
        </authorList>
    </citation>
    <scope>NUCLEOTIDE SEQUENCE</scope>
    <source>
        <strain evidence="1">GVMAG-M-3300023184-77</strain>
    </source>
</reference>
<dbReference type="EMBL" id="MN740166">
    <property type="protein sequence ID" value="QHT91586.1"/>
    <property type="molecule type" value="Genomic_DNA"/>
</dbReference>
<organism evidence="1">
    <name type="scientific">viral metagenome</name>
    <dbReference type="NCBI Taxonomy" id="1070528"/>
    <lineage>
        <taxon>unclassified sequences</taxon>
        <taxon>metagenomes</taxon>
        <taxon>organismal metagenomes</taxon>
    </lineage>
</organism>
<name>A0A6C0IGJ8_9ZZZZ</name>
<dbReference type="AlphaFoldDB" id="A0A6C0IGJ8"/>